<dbReference type="RefSeq" id="WP_204730700.1">
    <property type="nucleotide sequence ID" value="NZ_JAFBDK010000022.1"/>
</dbReference>
<evidence type="ECO:0000313" key="1">
    <source>
        <dbReference type="EMBL" id="MFD2911881.1"/>
    </source>
</evidence>
<evidence type="ECO:0000313" key="2">
    <source>
        <dbReference type="Proteomes" id="UP001597561"/>
    </source>
</evidence>
<sequence>MKTVLFLVQTQLSSCSLLAAKFVKETDHRVLLRGTFAWQSQEMPEDSFEGISGSAIEVEFPEFRQLQRKELEEVQCIVVSESAEKALIHLLKSASIKPEVISIRDLGGKPESELDDLLMHGETEEALNDMKQKSLTLLEKMN</sequence>
<name>A0ABW5ZHT2_9BACL</name>
<reference evidence="2" key="1">
    <citation type="journal article" date="2019" name="Int. J. Syst. Evol. Microbiol.">
        <title>The Global Catalogue of Microorganisms (GCM) 10K type strain sequencing project: providing services to taxonomists for standard genome sequencing and annotation.</title>
        <authorList>
            <consortium name="The Broad Institute Genomics Platform"/>
            <consortium name="The Broad Institute Genome Sequencing Center for Infectious Disease"/>
            <person name="Wu L."/>
            <person name="Ma J."/>
        </authorList>
    </citation>
    <scope>NUCLEOTIDE SEQUENCE [LARGE SCALE GENOMIC DNA]</scope>
    <source>
        <strain evidence="2">KCTC 13528</strain>
    </source>
</reference>
<organism evidence="1 2">
    <name type="scientific">Jeotgalibacillus terrae</name>
    <dbReference type="NCBI Taxonomy" id="587735"/>
    <lineage>
        <taxon>Bacteria</taxon>
        <taxon>Bacillati</taxon>
        <taxon>Bacillota</taxon>
        <taxon>Bacilli</taxon>
        <taxon>Bacillales</taxon>
        <taxon>Caryophanaceae</taxon>
        <taxon>Jeotgalibacillus</taxon>
    </lineage>
</organism>
<protein>
    <submittedName>
        <fullName evidence="1">Uncharacterized protein</fullName>
    </submittedName>
</protein>
<keyword evidence="2" id="KW-1185">Reference proteome</keyword>
<dbReference type="Proteomes" id="UP001597561">
    <property type="component" value="Unassembled WGS sequence"/>
</dbReference>
<proteinExistence type="predicted"/>
<comment type="caution">
    <text evidence="1">The sequence shown here is derived from an EMBL/GenBank/DDBJ whole genome shotgun (WGS) entry which is preliminary data.</text>
</comment>
<dbReference type="EMBL" id="JBHUPG010000014">
    <property type="protein sequence ID" value="MFD2911881.1"/>
    <property type="molecule type" value="Genomic_DNA"/>
</dbReference>
<gene>
    <name evidence="1" type="ORF">ACFS5P_08340</name>
</gene>
<accession>A0ABW5ZHT2</accession>